<dbReference type="Proteomes" id="UP000076871">
    <property type="component" value="Unassembled WGS sequence"/>
</dbReference>
<evidence type="ECO:0000313" key="2">
    <source>
        <dbReference type="EMBL" id="KZT05745.1"/>
    </source>
</evidence>
<dbReference type="GeneID" id="63826112"/>
<feature type="region of interest" description="Disordered" evidence="1">
    <location>
        <begin position="61"/>
        <end position="98"/>
    </location>
</feature>
<keyword evidence="3" id="KW-1185">Reference proteome</keyword>
<dbReference type="RefSeq" id="XP_040763485.1">
    <property type="nucleotide sequence ID" value="XM_040909083.1"/>
</dbReference>
<proteinExistence type="predicted"/>
<evidence type="ECO:0000256" key="1">
    <source>
        <dbReference type="SAM" id="MobiDB-lite"/>
    </source>
</evidence>
<organism evidence="2 3">
    <name type="scientific">Laetiporus sulphureus 93-53</name>
    <dbReference type="NCBI Taxonomy" id="1314785"/>
    <lineage>
        <taxon>Eukaryota</taxon>
        <taxon>Fungi</taxon>
        <taxon>Dikarya</taxon>
        <taxon>Basidiomycota</taxon>
        <taxon>Agaricomycotina</taxon>
        <taxon>Agaricomycetes</taxon>
        <taxon>Polyporales</taxon>
        <taxon>Laetiporus</taxon>
    </lineage>
</organism>
<sequence length="98" mass="10358">MASFKVDVTINLPNVRTTTVTQTITATATATSTDTDTHPTTEKTSDYVKKVMPTVKKPTEVKAAANTASPKEMAMSRPTAAKAAAKTPAAKEMAMSRL</sequence>
<accession>A0A165DW26</accession>
<dbReference type="InParanoid" id="A0A165DW26"/>
<dbReference type="EMBL" id="KV427628">
    <property type="protein sequence ID" value="KZT05745.1"/>
    <property type="molecule type" value="Genomic_DNA"/>
</dbReference>
<evidence type="ECO:0000313" key="3">
    <source>
        <dbReference type="Proteomes" id="UP000076871"/>
    </source>
</evidence>
<feature type="compositionally biased region" description="Low complexity" evidence="1">
    <location>
        <begin position="78"/>
        <end position="91"/>
    </location>
</feature>
<protein>
    <submittedName>
        <fullName evidence="2">Uncharacterized protein</fullName>
    </submittedName>
</protein>
<name>A0A165DW26_9APHY</name>
<dbReference type="AlphaFoldDB" id="A0A165DW26"/>
<reference evidence="2 3" key="1">
    <citation type="journal article" date="2016" name="Mol. Biol. Evol.">
        <title>Comparative Genomics of Early-Diverging Mushroom-Forming Fungi Provides Insights into the Origins of Lignocellulose Decay Capabilities.</title>
        <authorList>
            <person name="Nagy L.G."/>
            <person name="Riley R."/>
            <person name="Tritt A."/>
            <person name="Adam C."/>
            <person name="Daum C."/>
            <person name="Floudas D."/>
            <person name="Sun H."/>
            <person name="Yadav J.S."/>
            <person name="Pangilinan J."/>
            <person name="Larsson K.H."/>
            <person name="Matsuura K."/>
            <person name="Barry K."/>
            <person name="Labutti K."/>
            <person name="Kuo R."/>
            <person name="Ohm R.A."/>
            <person name="Bhattacharya S.S."/>
            <person name="Shirouzu T."/>
            <person name="Yoshinaga Y."/>
            <person name="Martin F.M."/>
            <person name="Grigoriev I.V."/>
            <person name="Hibbett D.S."/>
        </authorList>
    </citation>
    <scope>NUCLEOTIDE SEQUENCE [LARGE SCALE GENOMIC DNA]</scope>
    <source>
        <strain evidence="2 3">93-53</strain>
    </source>
</reference>
<gene>
    <name evidence="2" type="ORF">LAESUDRAFT_726688</name>
</gene>